<name>A0AA41SNW4_PAPNU</name>
<keyword evidence="2" id="KW-1133">Transmembrane helix</keyword>
<evidence type="ECO:0000313" key="5">
    <source>
        <dbReference type="EMBL" id="MCL7038535.1"/>
    </source>
</evidence>
<evidence type="ECO:0000259" key="4">
    <source>
        <dbReference type="PROSITE" id="PS50929"/>
    </source>
</evidence>
<protein>
    <recommendedName>
        <fullName evidence="4">ABC transmembrane type-1 domain-containing protein</fullName>
    </recommendedName>
</protein>
<feature type="non-terminal residue" evidence="5">
    <location>
        <position position="58"/>
    </location>
</feature>
<evidence type="ECO:0000256" key="2">
    <source>
        <dbReference type="ARBA" id="ARBA00022989"/>
    </source>
</evidence>
<dbReference type="Proteomes" id="UP001177140">
    <property type="component" value="Unassembled WGS sequence"/>
</dbReference>
<proteinExistence type="predicted"/>
<evidence type="ECO:0000256" key="3">
    <source>
        <dbReference type="ARBA" id="ARBA00023136"/>
    </source>
</evidence>
<feature type="domain" description="ABC transmembrane type-1" evidence="4">
    <location>
        <begin position="1"/>
        <end position="58"/>
    </location>
</feature>
<gene>
    <name evidence="5" type="ORF">MKW94_027431</name>
</gene>
<reference evidence="5" key="1">
    <citation type="submission" date="2022-03" db="EMBL/GenBank/DDBJ databases">
        <title>A functionally conserved STORR gene fusion in Papaver species that diverged 16.8 million years ago.</title>
        <authorList>
            <person name="Catania T."/>
        </authorList>
    </citation>
    <scope>NUCLEOTIDE SEQUENCE</scope>
    <source>
        <strain evidence="5">S-191538</strain>
    </source>
</reference>
<dbReference type="GO" id="GO:0140359">
    <property type="term" value="F:ABC-type transporter activity"/>
    <property type="evidence" value="ECO:0007669"/>
    <property type="project" value="InterPro"/>
</dbReference>
<dbReference type="GO" id="GO:0016020">
    <property type="term" value="C:membrane"/>
    <property type="evidence" value="ECO:0007669"/>
    <property type="project" value="InterPro"/>
</dbReference>
<accession>A0AA41SNW4</accession>
<evidence type="ECO:0000256" key="1">
    <source>
        <dbReference type="ARBA" id="ARBA00022692"/>
    </source>
</evidence>
<dbReference type="GO" id="GO:0005524">
    <property type="term" value="F:ATP binding"/>
    <property type="evidence" value="ECO:0007669"/>
    <property type="project" value="InterPro"/>
</dbReference>
<dbReference type="InterPro" id="IPR011527">
    <property type="entry name" value="ABC1_TM_dom"/>
</dbReference>
<keyword evidence="3" id="KW-0472">Membrane</keyword>
<dbReference type="AlphaFoldDB" id="A0AA41SNW4"/>
<dbReference type="SUPFAM" id="SSF90123">
    <property type="entry name" value="ABC transporter transmembrane region"/>
    <property type="match status" value="1"/>
</dbReference>
<organism evidence="5 6">
    <name type="scientific">Papaver nudicaule</name>
    <name type="common">Iceland poppy</name>
    <dbReference type="NCBI Taxonomy" id="74823"/>
    <lineage>
        <taxon>Eukaryota</taxon>
        <taxon>Viridiplantae</taxon>
        <taxon>Streptophyta</taxon>
        <taxon>Embryophyta</taxon>
        <taxon>Tracheophyta</taxon>
        <taxon>Spermatophyta</taxon>
        <taxon>Magnoliopsida</taxon>
        <taxon>Ranunculales</taxon>
        <taxon>Papaveraceae</taxon>
        <taxon>Papaveroideae</taxon>
        <taxon>Papaver</taxon>
    </lineage>
</organism>
<evidence type="ECO:0000313" key="6">
    <source>
        <dbReference type="Proteomes" id="UP001177140"/>
    </source>
</evidence>
<dbReference type="Gene3D" id="1.20.1560.10">
    <property type="entry name" value="ABC transporter type 1, transmembrane domain"/>
    <property type="match status" value="1"/>
</dbReference>
<dbReference type="PROSITE" id="PS50929">
    <property type="entry name" value="ABC_TM1F"/>
    <property type="match status" value="1"/>
</dbReference>
<comment type="caution">
    <text evidence="5">The sequence shown here is derived from an EMBL/GenBank/DDBJ whole genome shotgun (WGS) entry which is preliminary data.</text>
</comment>
<keyword evidence="6" id="KW-1185">Reference proteome</keyword>
<dbReference type="Pfam" id="PF00664">
    <property type="entry name" value="ABC_membrane"/>
    <property type="match status" value="1"/>
</dbReference>
<dbReference type="EMBL" id="JAJJMA010191615">
    <property type="protein sequence ID" value="MCL7038535.1"/>
    <property type="molecule type" value="Genomic_DNA"/>
</dbReference>
<sequence length="58" mass="6370">VVLSFFCLLNSLLTLVMAFSFAFGGLRAAVQVHSDLLNKLISAPIIFFDRTPTGRLLN</sequence>
<keyword evidence="1" id="KW-0812">Transmembrane</keyword>
<dbReference type="InterPro" id="IPR036640">
    <property type="entry name" value="ABC1_TM_sf"/>
</dbReference>
<feature type="non-terminal residue" evidence="5">
    <location>
        <position position="1"/>
    </location>
</feature>